<dbReference type="Gene3D" id="3.90.70.10">
    <property type="entry name" value="Cysteine proteinases"/>
    <property type="match status" value="1"/>
</dbReference>
<dbReference type="OrthoDB" id="424753at2759"/>
<keyword evidence="15" id="KW-1185">Reference proteome</keyword>
<dbReference type="PROSITE" id="PS50203">
    <property type="entry name" value="CALPAIN_CAT"/>
    <property type="match status" value="1"/>
</dbReference>
<evidence type="ECO:0000256" key="6">
    <source>
        <dbReference type="ARBA" id="ARBA00022771"/>
    </source>
</evidence>
<dbReference type="FunFam" id="3.90.70.10:FF:000010">
    <property type="entry name" value="Calpain 15"/>
    <property type="match status" value="1"/>
</dbReference>
<evidence type="ECO:0000256" key="3">
    <source>
        <dbReference type="ARBA" id="ARBA00022670"/>
    </source>
</evidence>
<feature type="active site" evidence="10 11">
    <location>
        <position position="302"/>
    </location>
</feature>
<sequence>MVSKTKKRVSPAAKIAKANKLKEELLRPSVPLVATAAMKAARKACAAKVDAIIAECHENNTKFRDLKFDLLDDFSNCLYSSAVGMHEFERIDGSKRVGDLFRNTVFFEDGATPQDIKQGNVGDCWFMAALAVVSNIPGLLEQLCVKWDEEVGVYGFIFFKDGDWVSTVVDDQLFYTIDPYSFKNKLFFSSCSSERETWLPLMEKAYAKIHGDYQSISGGYTAEGIEDLTGGVSSMIYISDILSKDRFWETEMKNVNQSVLLGCWITHVDGGVMEKNGIQMGHAYSVLKVAEFEGERLVQVRNPWGDVEWNGDWSDDSDRWTPEAKAQLQHKQCDDGVFWMSYRDFLRTFTMIDRCKTFDSSWSVVSNWIPYNVVPRSSGKFEFHTRKGGDTVIVLTQPDTRYFGALVPEYDYQLSFHVYDIDKKLIKRSRRTGVLSNRSVSCEVNLNAGTTYTIIPYISRTANDIRGALKGIEGDFKGNAVLPSQGDENIKVDNEPTKISPEEFMFKQRKVENIRAVSIARLKGQILLGVDDDDHLEQEALKEKSWEITIGLRIYSHDHKATLDGIPGEHPVKTGVSPESEPDTPEAVTATLADKKSDKDGKDNKDGKDGKDDKDDKNDKDEKKIKEKIVSDDHREE</sequence>
<evidence type="ECO:0000256" key="9">
    <source>
        <dbReference type="ARBA" id="ARBA00022833"/>
    </source>
</evidence>
<dbReference type="CDD" id="cd00044">
    <property type="entry name" value="CysPc"/>
    <property type="match status" value="1"/>
</dbReference>
<dbReference type="PANTHER" id="PTHR10183:SF379">
    <property type="entry name" value="CALPAIN-5"/>
    <property type="match status" value="1"/>
</dbReference>
<keyword evidence="6" id="KW-0863">Zinc-finger</keyword>
<evidence type="ECO:0000256" key="10">
    <source>
        <dbReference type="PIRSR" id="PIRSR622684-1"/>
    </source>
</evidence>
<protein>
    <recommendedName>
        <fullName evidence="13">Calpain catalytic domain-containing protein</fullName>
    </recommendedName>
</protein>
<comment type="caution">
    <text evidence="14">The sequence shown here is derived from an EMBL/GenBank/DDBJ whole genome shotgun (WGS) entry which is preliminary data.</text>
</comment>
<evidence type="ECO:0000256" key="4">
    <source>
        <dbReference type="ARBA" id="ARBA00022723"/>
    </source>
</evidence>
<dbReference type="SUPFAM" id="SSF54001">
    <property type="entry name" value="Cysteine proteinases"/>
    <property type="match status" value="1"/>
</dbReference>
<feature type="compositionally biased region" description="Basic and acidic residues" evidence="12">
    <location>
        <begin position="593"/>
        <end position="637"/>
    </location>
</feature>
<keyword evidence="7 11" id="KW-0378">Hydrolase</keyword>
<dbReference type="GO" id="GO:0004198">
    <property type="term" value="F:calcium-dependent cysteine-type endopeptidase activity"/>
    <property type="evidence" value="ECO:0007669"/>
    <property type="project" value="InterPro"/>
</dbReference>
<evidence type="ECO:0000256" key="5">
    <source>
        <dbReference type="ARBA" id="ARBA00022737"/>
    </source>
</evidence>
<keyword evidence="8 11" id="KW-0788">Thiol protease</keyword>
<dbReference type="PROSITE" id="PS00139">
    <property type="entry name" value="THIOL_PROTEASE_CYS"/>
    <property type="match status" value="1"/>
</dbReference>
<keyword evidence="2" id="KW-0597">Phosphoprotein</keyword>
<comment type="similarity">
    <text evidence="1">Belongs to the peptidase C2 family.</text>
</comment>
<evidence type="ECO:0000259" key="13">
    <source>
        <dbReference type="PROSITE" id="PS50203"/>
    </source>
</evidence>
<feature type="active site" evidence="10 11">
    <location>
        <position position="124"/>
    </location>
</feature>
<accession>A0A9P6MY09</accession>
<dbReference type="AlphaFoldDB" id="A0A9P6MY09"/>
<keyword evidence="5" id="KW-0677">Repeat</keyword>
<evidence type="ECO:0000256" key="2">
    <source>
        <dbReference type="ARBA" id="ARBA00022553"/>
    </source>
</evidence>
<dbReference type="InterPro" id="IPR000169">
    <property type="entry name" value="Pept_cys_AS"/>
</dbReference>
<dbReference type="SMART" id="SM00230">
    <property type="entry name" value="CysPc"/>
    <property type="match status" value="1"/>
</dbReference>
<evidence type="ECO:0000256" key="12">
    <source>
        <dbReference type="SAM" id="MobiDB-lite"/>
    </source>
</evidence>
<dbReference type="Proteomes" id="UP000703661">
    <property type="component" value="Unassembled WGS sequence"/>
</dbReference>
<keyword evidence="9" id="KW-0862">Zinc</keyword>
<dbReference type="InterPro" id="IPR001300">
    <property type="entry name" value="Peptidase_C2_calpain_cat"/>
</dbReference>
<feature type="active site" evidence="10 11">
    <location>
        <position position="282"/>
    </location>
</feature>
<keyword evidence="4" id="KW-0479">Metal-binding</keyword>
<dbReference type="SUPFAM" id="SSF49758">
    <property type="entry name" value="Calpain large subunit, middle domain (domain III)"/>
    <property type="match status" value="1"/>
</dbReference>
<dbReference type="EMBL" id="JAAAID010000521">
    <property type="protein sequence ID" value="KAG0016576.1"/>
    <property type="molecule type" value="Genomic_DNA"/>
</dbReference>
<evidence type="ECO:0000256" key="11">
    <source>
        <dbReference type="PROSITE-ProRule" id="PRU00239"/>
    </source>
</evidence>
<dbReference type="PANTHER" id="PTHR10183">
    <property type="entry name" value="CALPAIN"/>
    <property type="match status" value="1"/>
</dbReference>
<name>A0A9P6MY09_9FUNG</name>
<feature type="domain" description="Calpain catalytic" evidence="13">
    <location>
        <begin position="95"/>
        <end position="358"/>
    </location>
</feature>
<dbReference type="InterPro" id="IPR036213">
    <property type="entry name" value="Calpain_III_sf"/>
</dbReference>
<proteinExistence type="inferred from homology"/>
<evidence type="ECO:0000256" key="8">
    <source>
        <dbReference type="ARBA" id="ARBA00022807"/>
    </source>
</evidence>
<evidence type="ECO:0000256" key="7">
    <source>
        <dbReference type="ARBA" id="ARBA00022801"/>
    </source>
</evidence>
<dbReference type="Pfam" id="PF00648">
    <property type="entry name" value="Peptidase_C2"/>
    <property type="match status" value="1"/>
</dbReference>
<dbReference type="PRINTS" id="PR00704">
    <property type="entry name" value="CALPAIN"/>
</dbReference>
<keyword evidence="3 11" id="KW-0645">Protease</keyword>
<evidence type="ECO:0000313" key="14">
    <source>
        <dbReference type="EMBL" id="KAG0016576.1"/>
    </source>
</evidence>
<organism evidence="14 15">
    <name type="scientific">Entomortierella chlamydospora</name>
    <dbReference type="NCBI Taxonomy" id="101097"/>
    <lineage>
        <taxon>Eukaryota</taxon>
        <taxon>Fungi</taxon>
        <taxon>Fungi incertae sedis</taxon>
        <taxon>Mucoromycota</taxon>
        <taxon>Mortierellomycotina</taxon>
        <taxon>Mortierellomycetes</taxon>
        <taxon>Mortierellales</taxon>
        <taxon>Mortierellaceae</taxon>
        <taxon>Entomortierella</taxon>
    </lineage>
</organism>
<evidence type="ECO:0000256" key="1">
    <source>
        <dbReference type="ARBA" id="ARBA00007623"/>
    </source>
</evidence>
<dbReference type="GO" id="GO:0006508">
    <property type="term" value="P:proteolysis"/>
    <property type="evidence" value="ECO:0007669"/>
    <property type="project" value="UniProtKB-KW"/>
</dbReference>
<evidence type="ECO:0000313" key="15">
    <source>
        <dbReference type="Proteomes" id="UP000703661"/>
    </source>
</evidence>
<dbReference type="InterPro" id="IPR022684">
    <property type="entry name" value="Calpain_cysteine_protease"/>
</dbReference>
<feature type="region of interest" description="Disordered" evidence="12">
    <location>
        <begin position="562"/>
        <end position="637"/>
    </location>
</feature>
<dbReference type="GO" id="GO:0008270">
    <property type="term" value="F:zinc ion binding"/>
    <property type="evidence" value="ECO:0007669"/>
    <property type="project" value="UniProtKB-KW"/>
</dbReference>
<reference evidence="14" key="1">
    <citation type="journal article" date="2020" name="Fungal Divers.">
        <title>Resolving the Mortierellaceae phylogeny through synthesis of multi-gene phylogenetics and phylogenomics.</title>
        <authorList>
            <person name="Vandepol N."/>
            <person name="Liber J."/>
            <person name="Desiro A."/>
            <person name="Na H."/>
            <person name="Kennedy M."/>
            <person name="Barry K."/>
            <person name="Grigoriev I.V."/>
            <person name="Miller A.N."/>
            <person name="O'Donnell K."/>
            <person name="Stajich J.E."/>
            <person name="Bonito G."/>
        </authorList>
    </citation>
    <scope>NUCLEOTIDE SEQUENCE</scope>
    <source>
        <strain evidence="14">NRRL 2769</strain>
    </source>
</reference>
<gene>
    <name evidence="14" type="ORF">BGZ80_009119</name>
</gene>
<dbReference type="InterPro" id="IPR038765">
    <property type="entry name" value="Papain-like_cys_pep_sf"/>
</dbReference>